<name>A0A9J6FQV6_HAELO</name>
<sequence>MLISAGYDVSGFEHLDMISTTYKELGIRQHRWQSDGILTCLVDIYPTLRMNLITDRRSSTNSSKNYVDKAYAWTMDMPITIRRFLK</sequence>
<dbReference type="Gene3D" id="3.20.20.190">
    <property type="entry name" value="Phosphatidylinositol (PI) phosphodiesterase"/>
    <property type="match status" value="1"/>
</dbReference>
<evidence type="ECO:0000256" key="3">
    <source>
        <dbReference type="ARBA" id="ARBA00022842"/>
    </source>
</evidence>
<evidence type="ECO:0000256" key="4">
    <source>
        <dbReference type="ARBA" id="ARBA00023157"/>
    </source>
</evidence>
<keyword evidence="7" id="KW-1185">Reference proteome</keyword>
<evidence type="ECO:0000313" key="6">
    <source>
        <dbReference type="EMBL" id="KAH9364633.1"/>
    </source>
</evidence>
<evidence type="ECO:0000256" key="2">
    <source>
        <dbReference type="ARBA" id="ARBA00022723"/>
    </source>
</evidence>
<keyword evidence="2" id="KW-0479">Metal-binding</keyword>
<protein>
    <submittedName>
        <fullName evidence="6">Uncharacterized protein</fullName>
    </submittedName>
</protein>
<dbReference type="GO" id="GO:0016829">
    <property type="term" value="F:lyase activity"/>
    <property type="evidence" value="ECO:0007669"/>
    <property type="project" value="UniProtKB-KW"/>
</dbReference>
<reference evidence="6 7" key="1">
    <citation type="journal article" date="2020" name="Cell">
        <title>Large-Scale Comparative Analyses of Tick Genomes Elucidate Their Genetic Diversity and Vector Capacities.</title>
        <authorList>
            <consortium name="Tick Genome and Microbiome Consortium (TIGMIC)"/>
            <person name="Jia N."/>
            <person name="Wang J."/>
            <person name="Shi W."/>
            <person name="Du L."/>
            <person name="Sun Y."/>
            <person name="Zhan W."/>
            <person name="Jiang J.F."/>
            <person name="Wang Q."/>
            <person name="Zhang B."/>
            <person name="Ji P."/>
            <person name="Bell-Sakyi L."/>
            <person name="Cui X.M."/>
            <person name="Yuan T.T."/>
            <person name="Jiang B.G."/>
            <person name="Yang W.F."/>
            <person name="Lam T.T."/>
            <person name="Chang Q.C."/>
            <person name="Ding S.J."/>
            <person name="Wang X.J."/>
            <person name="Zhu J.G."/>
            <person name="Ruan X.D."/>
            <person name="Zhao L."/>
            <person name="Wei J.T."/>
            <person name="Ye R.Z."/>
            <person name="Que T.C."/>
            <person name="Du C.H."/>
            <person name="Zhou Y.H."/>
            <person name="Cheng J.X."/>
            <person name="Dai P.F."/>
            <person name="Guo W.B."/>
            <person name="Han X.H."/>
            <person name="Huang E.J."/>
            <person name="Li L.F."/>
            <person name="Wei W."/>
            <person name="Gao Y.C."/>
            <person name="Liu J.Z."/>
            <person name="Shao H.Z."/>
            <person name="Wang X."/>
            <person name="Wang C.C."/>
            <person name="Yang T.C."/>
            <person name="Huo Q.B."/>
            <person name="Li W."/>
            <person name="Chen H.Y."/>
            <person name="Chen S.E."/>
            <person name="Zhou L.G."/>
            <person name="Ni X.B."/>
            <person name="Tian J.H."/>
            <person name="Sheng Y."/>
            <person name="Liu T."/>
            <person name="Pan Y.S."/>
            <person name="Xia L.Y."/>
            <person name="Li J."/>
            <person name="Zhao F."/>
            <person name="Cao W.C."/>
        </authorList>
    </citation>
    <scope>NUCLEOTIDE SEQUENCE [LARGE SCALE GENOMIC DNA]</scope>
    <source>
        <strain evidence="6">HaeL-2018</strain>
    </source>
</reference>
<comment type="catalytic activity">
    <reaction evidence="1">
        <text>an N-(acyl)-sphingosylphosphoethanolamine = an N-(acyl)-sphingosyl-1,3-cyclic phosphate + ethanolamine</text>
        <dbReference type="Rhea" id="RHEA:60648"/>
        <dbReference type="ChEBI" id="CHEBI:57603"/>
        <dbReference type="ChEBI" id="CHEBI:143891"/>
        <dbReference type="ChEBI" id="CHEBI:143892"/>
    </reaction>
</comment>
<organism evidence="6 7">
    <name type="scientific">Haemaphysalis longicornis</name>
    <name type="common">Bush tick</name>
    <dbReference type="NCBI Taxonomy" id="44386"/>
    <lineage>
        <taxon>Eukaryota</taxon>
        <taxon>Metazoa</taxon>
        <taxon>Ecdysozoa</taxon>
        <taxon>Arthropoda</taxon>
        <taxon>Chelicerata</taxon>
        <taxon>Arachnida</taxon>
        <taxon>Acari</taxon>
        <taxon>Parasitiformes</taxon>
        <taxon>Ixodida</taxon>
        <taxon>Ixodoidea</taxon>
        <taxon>Ixodidae</taxon>
        <taxon>Haemaphysalinae</taxon>
        <taxon>Haemaphysalis</taxon>
    </lineage>
</organism>
<evidence type="ECO:0000256" key="5">
    <source>
        <dbReference type="ARBA" id="ARBA00023239"/>
    </source>
</evidence>
<proteinExistence type="predicted"/>
<dbReference type="GO" id="GO:0006629">
    <property type="term" value="P:lipid metabolic process"/>
    <property type="evidence" value="ECO:0007669"/>
    <property type="project" value="InterPro"/>
</dbReference>
<evidence type="ECO:0000313" key="7">
    <source>
        <dbReference type="Proteomes" id="UP000821853"/>
    </source>
</evidence>
<keyword evidence="4" id="KW-1015">Disulfide bond</keyword>
<dbReference type="AlphaFoldDB" id="A0A9J6FQV6"/>
<accession>A0A9J6FQV6</accession>
<dbReference type="GO" id="GO:0046872">
    <property type="term" value="F:metal ion binding"/>
    <property type="evidence" value="ECO:0007669"/>
    <property type="project" value="UniProtKB-KW"/>
</dbReference>
<evidence type="ECO:0000256" key="1">
    <source>
        <dbReference type="ARBA" id="ARBA00000110"/>
    </source>
</evidence>
<dbReference type="InterPro" id="IPR017946">
    <property type="entry name" value="PLC-like_Pdiesterase_TIM-brl"/>
</dbReference>
<dbReference type="GO" id="GO:0008081">
    <property type="term" value="F:phosphoric diester hydrolase activity"/>
    <property type="evidence" value="ECO:0007669"/>
    <property type="project" value="InterPro"/>
</dbReference>
<gene>
    <name evidence="6" type="ORF">HPB48_018354</name>
</gene>
<comment type="caution">
    <text evidence="6">The sequence shown here is derived from an EMBL/GenBank/DDBJ whole genome shotgun (WGS) entry which is preliminary data.</text>
</comment>
<keyword evidence="5" id="KW-0456">Lyase</keyword>
<dbReference type="EMBL" id="JABSTR010000002">
    <property type="protein sequence ID" value="KAH9364633.1"/>
    <property type="molecule type" value="Genomic_DNA"/>
</dbReference>
<dbReference type="VEuPathDB" id="VectorBase:HLOH_057959"/>
<keyword evidence="3" id="KW-0460">Magnesium</keyword>
<dbReference type="OrthoDB" id="1058301at2759"/>
<dbReference type="Proteomes" id="UP000821853">
    <property type="component" value="Chromosome 10"/>
</dbReference>